<evidence type="ECO:0000313" key="2">
    <source>
        <dbReference type="Proteomes" id="UP000015100"/>
    </source>
</evidence>
<keyword evidence="2" id="KW-1185">Reference proteome</keyword>
<dbReference type="AlphaFoldDB" id="S8BLU5"/>
<reference evidence="1 2" key="1">
    <citation type="journal article" date="2013" name="PLoS Genet.">
        <title>Genomic mechanisms accounting for the adaptation to parasitism in nematode-trapping fungi.</title>
        <authorList>
            <person name="Meerupati T."/>
            <person name="Andersson K.M."/>
            <person name="Friman E."/>
            <person name="Kumar D."/>
            <person name="Tunlid A."/>
            <person name="Ahren D."/>
        </authorList>
    </citation>
    <scope>NUCLEOTIDE SEQUENCE [LARGE SCALE GENOMIC DNA]</scope>
    <source>
        <strain evidence="1 2">CBS 200.50</strain>
    </source>
</reference>
<accession>S8BLU5</accession>
<reference evidence="2" key="2">
    <citation type="submission" date="2013-04" db="EMBL/GenBank/DDBJ databases">
        <title>Genomic mechanisms accounting for the adaptation to parasitism in nematode-trapping fungi.</title>
        <authorList>
            <person name="Ahren D.G."/>
        </authorList>
    </citation>
    <scope>NUCLEOTIDE SEQUENCE [LARGE SCALE GENOMIC DNA]</scope>
    <source>
        <strain evidence="2">CBS 200.50</strain>
    </source>
</reference>
<name>S8BLU5_DACHA</name>
<dbReference type="EMBL" id="AQGS01000405">
    <property type="protein sequence ID" value="EPS40398.1"/>
    <property type="molecule type" value="Genomic_DNA"/>
</dbReference>
<evidence type="ECO:0000313" key="1">
    <source>
        <dbReference type="EMBL" id="EPS40398.1"/>
    </source>
</evidence>
<comment type="caution">
    <text evidence="1">The sequence shown here is derived from an EMBL/GenBank/DDBJ whole genome shotgun (WGS) entry which is preliminary data.</text>
</comment>
<gene>
    <name evidence="1" type="ORF">H072_5786</name>
</gene>
<organism evidence="1 2">
    <name type="scientific">Dactylellina haptotyla (strain CBS 200.50)</name>
    <name type="common">Nematode-trapping fungus</name>
    <name type="synonym">Monacrosporium haptotylum</name>
    <dbReference type="NCBI Taxonomy" id="1284197"/>
    <lineage>
        <taxon>Eukaryota</taxon>
        <taxon>Fungi</taxon>
        <taxon>Dikarya</taxon>
        <taxon>Ascomycota</taxon>
        <taxon>Pezizomycotina</taxon>
        <taxon>Orbiliomycetes</taxon>
        <taxon>Orbiliales</taxon>
        <taxon>Orbiliaceae</taxon>
        <taxon>Dactylellina</taxon>
    </lineage>
</organism>
<proteinExistence type="predicted"/>
<protein>
    <submittedName>
        <fullName evidence="1">Uncharacterized protein</fullName>
    </submittedName>
</protein>
<sequence length="304" mass="33821">MASSVAPGTTVTTASATTASAKREREQIYVQYGDITPQIIENIRQVAIVAERKYSGILNYTCDAQLLTETNPPDSNFLGSNTTLYWPHGILACKDGYSIRVIYKVNFRNWPVPCDDILFMFKNMLASLRRDPGVKRLPEKRFNHTIIQSGALVMAETYYDDSPELSVQVTNERVGNECPDMNRFVKLVDVRARYTLNPTRIYEILGYPTSLVTSVRGNSTSLVTPIWRNSTSTVTSGRGNSTTSCTEGVWPCKLHPRPTSTTATASATTTMTGIQRREAMIDVETPPSIPPPKTLQLFRPQAEN</sequence>
<dbReference type="Proteomes" id="UP000015100">
    <property type="component" value="Unassembled WGS sequence"/>
</dbReference>
<dbReference type="HOGENOM" id="CLU_915332_0_0_1"/>